<dbReference type="InterPro" id="IPR027417">
    <property type="entry name" value="P-loop_NTPase"/>
</dbReference>
<comment type="similarity">
    <text evidence="1 8 11">Belongs to the DnaA family.</text>
</comment>
<evidence type="ECO:0000256" key="8">
    <source>
        <dbReference type="HAMAP-Rule" id="MF_00377"/>
    </source>
</evidence>
<dbReference type="InterPro" id="IPR018312">
    <property type="entry name" value="Chromosome_initiator_DnaA_CS"/>
</dbReference>
<dbReference type="InterPro" id="IPR024633">
    <property type="entry name" value="DnaA_N_dom"/>
</dbReference>
<dbReference type="SMART" id="SM00382">
    <property type="entry name" value="AAA"/>
    <property type="match status" value="1"/>
</dbReference>
<dbReference type="GO" id="GO:0006270">
    <property type="term" value="P:DNA replication initiation"/>
    <property type="evidence" value="ECO:0007669"/>
    <property type="project" value="UniProtKB-UniRule"/>
</dbReference>
<dbReference type="InterPro" id="IPR038454">
    <property type="entry name" value="DnaA_N_sf"/>
</dbReference>
<protein>
    <recommendedName>
        <fullName evidence="8 9">Chromosomal replication initiator protein DnaA</fullName>
    </recommendedName>
</protein>
<dbReference type="CDD" id="cd06571">
    <property type="entry name" value="Bac_DnaA_C"/>
    <property type="match status" value="1"/>
</dbReference>
<keyword evidence="3 8" id="KW-0235">DNA replication</keyword>
<reference evidence="15" key="1">
    <citation type="submission" date="2016-11" db="EMBL/GenBank/DDBJ databases">
        <authorList>
            <person name="Varghese N."/>
            <person name="Submissions S."/>
        </authorList>
    </citation>
    <scope>NUCLEOTIDE SEQUENCE [LARGE SCALE GENOMIC DNA]</scope>
    <source>
        <strain evidence="15">DSM 14834</strain>
    </source>
</reference>
<dbReference type="GO" id="GO:0005524">
    <property type="term" value="F:ATP binding"/>
    <property type="evidence" value="ECO:0007669"/>
    <property type="project" value="UniProtKB-UniRule"/>
</dbReference>
<evidence type="ECO:0000256" key="11">
    <source>
        <dbReference type="RuleBase" id="RU004227"/>
    </source>
</evidence>
<evidence type="ECO:0000256" key="10">
    <source>
        <dbReference type="RuleBase" id="RU000577"/>
    </source>
</evidence>
<proteinExistence type="inferred from homology"/>
<dbReference type="SUPFAM" id="SSF52540">
    <property type="entry name" value="P-loop containing nucleoside triphosphate hydrolases"/>
    <property type="match status" value="1"/>
</dbReference>
<evidence type="ECO:0000256" key="4">
    <source>
        <dbReference type="ARBA" id="ARBA00022741"/>
    </source>
</evidence>
<feature type="binding site" evidence="8">
    <location>
        <position position="163"/>
    </location>
    <ligand>
        <name>ATP</name>
        <dbReference type="ChEBI" id="CHEBI:30616"/>
    </ligand>
</feature>
<feature type="domain" description="Chromosomal replication initiator DnaA C-terminal" evidence="13">
    <location>
        <begin position="361"/>
        <end position="430"/>
    </location>
</feature>
<dbReference type="GO" id="GO:0006275">
    <property type="term" value="P:regulation of DNA replication"/>
    <property type="evidence" value="ECO:0007669"/>
    <property type="project" value="UniProtKB-UniRule"/>
</dbReference>
<dbReference type="InterPro" id="IPR003593">
    <property type="entry name" value="AAA+_ATPase"/>
</dbReference>
<dbReference type="Gene3D" id="1.10.1750.10">
    <property type="match status" value="1"/>
</dbReference>
<dbReference type="Proteomes" id="UP000242857">
    <property type="component" value="Unassembled WGS sequence"/>
</dbReference>
<dbReference type="Pfam" id="PF11638">
    <property type="entry name" value="DnaA_N"/>
    <property type="match status" value="1"/>
</dbReference>
<name>A0A1M4TVA3_9GAMM</name>
<dbReference type="Pfam" id="PF00308">
    <property type="entry name" value="Bac_DnaA"/>
    <property type="match status" value="1"/>
</dbReference>
<dbReference type="PRINTS" id="PR00051">
    <property type="entry name" value="DNAA"/>
</dbReference>
<dbReference type="InterPro" id="IPR013159">
    <property type="entry name" value="DnaA_C"/>
</dbReference>
<dbReference type="GO" id="GO:0003688">
    <property type="term" value="F:DNA replication origin binding"/>
    <property type="evidence" value="ECO:0007669"/>
    <property type="project" value="UniProtKB-UniRule"/>
</dbReference>
<dbReference type="InterPro" id="IPR001957">
    <property type="entry name" value="Chromosome_initiator_DnaA"/>
</dbReference>
<feature type="region of interest" description="Domain IV, binds dsDNA" evidence="8">
    <location>
        <begin position="334"/>
        <end position="453"/>
    </location>
</feature>
<feature type="domain" description="AAA+ ATPase" evidence="12">
    <location>
        <begin position="150"/>
        <end position="281"/>
    </location>
</feature>
<dbReference type="InterPro" id="IPR013317">
    <property type="entry name" value="DnaA_dom"/>
</dbReference>
<comment type="subunit">
    <text evidence="8">Oligomerizes as a right-handed, spiral filament on DNA at oriC.</text>
</comment>
<keyword evidence="2 8" id="KW-0963">Cytoplasm</keyword>
<dbReference type="PANTHER" id="PTHR30050">
    <property type="entry name" value="CHROMOSOMAL REPLICATION INITIATOR PROTEIN DNAA"/>
    <property type="match status" value="1"/>
</dbReference>
<evidence type="ECO:0000313" key="15">
    <source>
        <dbReference type="Proteomes" id="UP000242857"/>
    </source>
</evidence>
<dbReference type="SMART" id="SM00760">
    <property type="entry name" value="Bac_DnaA_C"/>
    <property type="match status" value="1"/>
</dbReference>
<dbReference type="EMBL" id="FQUK01000006">
    <property type="protein sequence ID" value="SHE48353.1"/>
    <property type="molecule type" value="Genomic_DNA"/>
</dbReference>
<evidence type="ECO:0000259" key="13">
    <source>
        <dbReference type="SMART" id="SM00760"/>
    </source>
</evidence>
<evidence type="ECO:0000313" key="14">
    <source>
        <dbReference type="EMBL" id="SHE48353.1"/>
    </source>
</evidence>
<dbReference type="NCBIfam" id="TIGR00362">
    <property type="entry name" value="DnaA"/>
    <property type="match status" value="1"/>
</dbReference>
<feature type="binding site" evidence="8">
    <location>
        <position position="165"/>
    </location>
    <ligand>
        <name>ATP</name>
        <dbReference type="ChEBI" id="CHEBI:30616"/>
    </ligand>
</feature>
<dbReference type="Pfam" id="PF08299">
    <property type="entry name" value="Bac_DnaA_C"/>
    <property type="match status" value="1"/>
</dbReference>
<feature type="binding site" evidence="8">
    <location>
        <position position="161"/>
    </location>
    <ligand>
        <name>ATP</name>
        <dbReference type="ChEBI" id="CHEBI:30616"/>
    </ligand>
</feature>
<dbReference type="FunFam" id="3.40.50.300:FF:000668">
    <property type="entry name" value="Chromosomal replication initiator protein DnaA"/>
    <property type="match status" value="1"/>
</dbReference>
<dbReference type="Gene3D" id="3.40.50.300">
    <property type="entry name" value="P-loop containing nucleotide triphosphate hydrolases"/>
    <property type="match status" value="1"/>
</dbReference>
<dbReference type="SUPFAM" id="SSF48295">
    <property type="entry name" value="TrpR-like"/>
    <property type="match status" value="1"/>
</dbReference>
<comment type="subcellular location">
    <subcellularLocation>
        <location evidence="8">Cytoplasm</location>
    </subcellularLocation>
</comment>
<accession>A0A1M4TVA3</accession>
<keyword evidence="7 8" id="KW-0238">DNA-binding</keyword>
<dbReference type="AlphaFoldDB" id="A0A1M4TVA3"/>
<keyword evidence="5 8" id="KW-0067">ATP-binding</keyword>
<evidence type="ECO:0000256" key="1">
    <source>
        <dbReference type="ARBA" id="ARBA00006583"/>
    </source>
</evidence>
<evidence type="ECO:0000256" key="2">
    <source>
        <dbReference type="ARBA" id="ARBA00022490"/>
    </source>
</evidence>
<evidence type="ECO:0000259" key="12">
    <source>
        <dbReference type="SMART" id="SM00382"/>
    </source>
</evidence>
<evidence type="ECO:0000256" key="5">
    <source>
        <dbReference type="ARBA" id="ARBA00022840"/>
    </source>
</evidence>
<organism evidence="14 15">
    <name type="scientific">Thermomonas hydrothermalis</name>
    <dbReference type="NCBI Taxonomy" id="213588"/>
    <lineage>
        <taxon>Bacteria</taxon>
        <taxon>Pseudomonadati</taxon>
        <taxon>Pseudomonadota</taxon>
        <taxon>Gammaproteobacteria</taxon>
        <taxon>Lysobacterales</taxon>
        <taxon>Lysobacteraceae</taxon>
        <taxon>Thermomonas</taxon>
    </lineage>
</organism>
<evidence type="ECO:0000256" key="3">
    <source>
        <dbReference type="ARBA" id="ARBA00022705"/>
    </source>
</evidence>
<feature type="binding site" evidence="8">
    <location>
        <position position="164"/>
    </location>
    <ligand>
        <name>ATP</name>
        <dbReference type="ChEBI" id="CHEBI:30616"/>
    </ligand>
</feature>
<keyword evidence="15" id="KW-1185">Reference proteome</keyword>
<evidence type="ECO:0000256" key="9">
    <source>
        <dbReference type="NCBIfam" id="TIGR00362"/>
    </source>
</evidence>
<comment type="caution">
    <text evidence="8">Lacks conserved residue(s) required for the propagation of feature annotation.</text>
</comment>
<keyword evidence="4 8" id="KW-0547">Nucleotide-binding</keyword>
<dbReference type="PANTHER" id="PTHR30050:SF2">
    <property type="entry name" value="CHROMOSOMAL REPLICATION INITIATOR PROTEIN DNAA"/>
    <property type="match status" value="1"/>
</dbReference>
<comment type="domain">
    <text evidence="8">Domain I is involved in oligomerization and binding regulators, domain II is flexibile and of varying length in different bacteria, domain III forms the AAA+ region, while domain IV binds dsDNA.</text>
</comment>
<dbReference type="STRING" id="213588.SAMN02745204_00518"/>
<dbReference type="InterPro" id="IPR020591">
    <property type="entry name" value="Chromosome_initiator_DnaA-like"/>
</dbReference>
<dbReference type="Gene3D" id="1.10.8.60">
    <property type="match status" value="1"/>
</dbReference>
<evidence type="ECO:0000256" key="6">
    <source>
        <dbReference type="ARBA" id="ARBA00023121"/>
    </source>
</evidence>
<dbReference type="GO" id="GO:0005886">
    <property type="term" value="C:plasma membrane"/>
    <property type="evidence" value="ECO:0007669"/>
    <property type="project" value="TreeGrafter"/>
</dbReference>
<dbReference type="PROSITE" id="PS01008">
    <property type="entry name" value="DNAA"/>
    <property type="match status" value="1"/>
</dbReference>
<evidence type="ECO:0000256" key="7">
    <source>
        <dbReference type="ARBA" id="ARBA00023125"/>
    </source>
</evidence>
<feature type="region of interest" description="Domain I, interacts with DnaA modulators" evidence="8">
    <location>
        <begin position="1"/>
        <end position="92"/>
    </location>
</feature>
<dbReference type="GO" id="GO:0005737">
    <property type="term" value="C:cytoplasm"/>
    <property type="evidence" value="ECO:0007669"/>
    <property type="project" value="UniProtKB-SubCell"/>
</dbReference>
<dbReference type="HAMAP" id="MF_00377">
    <property type="entry name" value="DnaA_bact"/>
    <property type="match status" value="1"/>
</dbReference>
<dbReference type="GO" id="GO:0008289">
    <property type="term" value="F:lipid binding"/>
    <property type="evidence" value="ECO:0007669"/>
    <property type="project" value="UniProtKB-KW"/>
</dbReference>
<keyword evidence="6 8" id="KW-0446">Lipid-binding</keyword>
<sequence>MSVFEIQPRMDVWPACLQRLEAELPPEDVLALLRPLLPARQGDGLVLYAPNVFVRDEVQSRYLPRIRELVHHFGGLSQVVLDVGSPHRPSAATPPAPVTPAAAAASNEAASPFHGNVDPHYTFDNFVEGRSNQLARAAAWHAAQKPGDRGHNPLLLYGGTGLGKTHLMHAAGNEMRRLNPAARVLYLRSNTFYDAFFRSLQEKTTDQFKRQFHKIDALLIDDIQFFAGKDRTQEEFFHTFNALFEGRQQIILTCDRYPREVDGLEPRLKSRLGWGLSVAIDPPDFETRAQIVLSKARERGAVIPDEVAELIAKKMRSNVRELEGAINKLIAQAGLLGKPVTLEFAQETLRDLWRAQQQSISIPNIQKAVADYYGLQLREMLGKKRNRSLARPRQMAMALAKELTEHSLPEIGMAFDGRDHTTVLHACRQIRSLIESDAKLHEDWEKLLRKLSE</sequence>
<dbReference type="Gene3D" id="3.30.300.180">
    <property type="match status" value="1"/>
</dbReference>
<comment type="function">
    <text evidence="8 10">Plays an essential role in the initiation and regulation of chromosomal replication. ATP-DnaA binds to the origin of replication (oriC) to initiate formation of the DNA replication initiation complex once per cell cycle. Binds the DnaA box (a 9 base pair repeat at the origin) and separates the double-stranded (ds)DNA. Forms a right-handed helical filament on oriC DNA; dsDNA binds to the exterior of the filament while single-stranded (ss)DNA is stabiized in the filament's interior. The ATP-DnaA-oriC complex binds and stabilizes one strand of the AT-rich DNA unwinding element (DUE), permitting loading of DNA polymerase. After initiation quickly degrades to an ADP-DnaA complex that is not apt for DNA replication. Binds acidic phospholipids.</text>
</comment>
<dbReference type="InterPro" id="IPR010921">
    <property type="entry name" value="Trp_repressor/repl_initiator"/>
</dbReference>
<gene>
    <name evidence="8" type="primary">dnaA</name>
    <name evidence="14" type="ORF">SAMN02745204_00518</name>
</gene>